<proteinExistence type="predicted"/>
<feature type="non-terminal residue" evidence="1">
    <location>
        <position position="1"/>
    </location>
</feature>
<dbReference type="EMBL" id="LAZR01019278">
    <property type="protein sequence ID" value="KKL93120.1"/>
    <property type="molecule type" value="Genomic_DNA"/>
</dbReference>
<sequence length="66" mass="7623">KGAKIHGLPTNNLTLYLNPQVADMLGFEDRIFLGDERTPLPIVRDSRIIETDFYMTNPDWNKTEDD</sequence>
<protein>
    <submittedName>
        <fullName evidence="1">Uncharacterized protein</fullName>
    </submittedName>
</protein>
<dbReference type="AlphaFoldDB" id="A0A0F9IH65"/>
<gene>
    <name evidence="1" type="ORF">LCGC14_1877810</name>
</gene>
<comment type="caution">
    <text evidence="1">The sequence shown here is derived from an EMBL/GenBank/DDBJ whole genome shotgun (WGS) entry which is preliminary data.</text>
</comment>
<organism evidence="1">
    <name type="scientific">marine sediment metagenome</name>
    <dbReference type="NCBI Taxonomy" id="412755"/>
    <lineage>
        <taxon>unclassified sequences</taxon>
        <taxon>metagenomes</taxon>
        <taxon>ecological metagenomes</taxon>
    </lineage>
</organism>
<reference evidence="1" key="1">
    <citation type="journal article" date="2015" name="Nature">
        <title>Complex archaea that bridge the gap between prokaryotes and eukaryotes.</title>
        <authorList>
            <person name="Spang A."/>
            <person name="Saw J.H."/>
            <person name="Jorgensen S.L."/>
            <person name="Zaremba-Niedzwiedzka K."/>
            <person name="Martijn J."/>
            <person name="Lind A.E."/>
            <person name="van Eijk R."/>
            <person name="Schleper C."/>
            <person name="Guy L."/>
            <person name="Ettema T.J."/>
        </authorList>
    </citation>
    <scope>NUCLEOTIDE SEQUENCE</scope>
</reference>
<accession>A0A0F9IH65</accession>
<evidence type="ECO:0000313" key="1">
    <source>
        <dbReference type="EMBL" id="KKL93120.1"/>
    </source>
</evidence>
<name>A0A0F9IH65_9ZZZZ</name>